<dbReference type="PRINTS" id="PR00056">
    <property type="entry name" value="HSFDOMAIN"/>
</dbReference>
<dbReference type="InterPro" id="IPR036390">
    <property type="entry name" value="WH_DNA-bd_sf"/>
</dbReference>
<keyword evidence="3" id="KW-0539">Nucleus</keyword>
<dbReference type="GO" id="GO:0005634">
    <property type="term" value="C:nucleus"/>
    <property type="evidence" value="ECO:0007669"/>
    <property type="project" value="UniProtKB-SubCell"/>
</dbReference>
<dbReference type="Gene3D" id="1.10.10.10">
    <property type="entry name" value="Winged helix-like DNA-binding domain superfamily/Winged helix DNA-binding domain"/>
    <property type="match status" value="1"/>
</dbReference>
<feature type="region of interest" description="Disordered" evidence="5">
    <location>
        <begin position="1"/>
        <end position="28"/>
    </location>
</feature>
<evidence type="ECO:0000313" key="7">
    <source>
        <dbReference type="EMBL" id="KAF0699011.1"/>
    </source>
</evidence>
<dbReference type="Pfam" id="PF00447">
    <property type="entry name" value="HSF_DNA-bind"/>
    <property type="match status" value="1"/>
</dbReference>
<organism evidence="8 9">
    <name type="scientific">Aphanomyces stellatus</name>
    <dbReference type="NCBI Taxonomy" id="120398"/>
    <lineage>
        <taxon>Eukaryota</taxon>
        <taxon>Sar</taxon>
        <taxon>Stramenopiles</taxon>
        <taxon>Oomycota</taxon>
        <taxon>Saprolegniomycetes</taxon>
        <taxon>Saprolegniales</taxon>
        <taxon>Verrucalvaceae</taxon>
        <taxon>Aphanomyces</taxon>
    </lineage>
</organism>
<gene>
    <name evidence="8" type="primary">Aste57867_10394</name>
    <name evidence="7" type="ORF">As57867_010354</name>
    <name evidence="8" type="ORF">ASTE57867_10394</name>
</gene>
<dbReference type="PANTHER" id="PTHR10015:SF427">
    <property type="entry name" value="HEAT SHOCK FACTOR PROTEIN"/>
    <property type="match status" value="1"/>
</dbReference>
<name>A0A485KR70_9STRA</name>
<dbReference type="GO" id="GO:0043565">
    <property type="term" value="F:sequence-specific DNA binding"/>
    <property type="evidence" value="ECO:0007669"/>
    <property type="project" value="InterPro"/>
</dbReference>
<dbReference type="SMART" id="SM00415">
    <property type="entry name" value="HSF"/>
    <property type="match status" value="1"/>
</dbReference>
<reference evidence="8 9" key="1">
    <citation type="submission" date="2019-03" db="EMBL/GenBank/DDBJ databases">
        <authorList>
            <person name="Gaulin E."/>
            <person name="Dumas B."/>
        </authorList>
    </citation>
    <scope>NUCLEOTIDE SEQUENCE [LARGE SCALE GENOMIC DNA]</scope>
    <source>
        <strain evidence="8">CBS 568.67</strain>
    </source>
</reference>
<keyword evidence="9" id="KW-1185">Reference proteome</keyword>
<feature type="domain" description="HSF-type DNA-binding" evidence="6">
    <location>
        <begin position="31"/>
        <end position="126"/>
    </location>
</feature>
<sequence length="326" mass="36822">MSPSDSSSESQENTTRAPESNKKTGRTKQHDVPKFLLQLFDILEAESSAVIKWADDGASLQILDPVRATQEILPKYFSHNNFQSFQRQLNYFGFRKWTKTKTYICTFSHPFFRKNEPDKLQFIKRKSVPKRTRINGHLVSEMCPVPVYIKKKGDEGTALPCPIRPYGSQTIRPHMPLEGTGMKVMPADVILFPKPSPNLSKIRSSLMLRLEAAGSTPVKISPTSLTKCAEEHSPTDKASKYVNLEKTENNAVPIRHNFPIDTEDPVNLLLGIKQAVGPSSPKKEEASLQSKLDEAFEEISRLKACLQYQMNENERLRSHQARTLGP</sequence>
<reference evidence="7" key="2">
    <citation type="submission" date="2019-06" db="EMBL/GenBank/DDBJ databases">
        <title>Genomics analysis of Aphanomyces spp. identifies a new class of oomycete effector associated with host adaptation.</title>
        <authorList>
            <person name="Gaulin E."/>
        </authorList>
    </citation>
    <scope>NUCLEOTIDE SEQUENCE</scope>
    <source>
        <strain evidence="7">CBS 578.67</strain>
    </source>
</reference>
<evidence type="ECO:0000313" key="9">
    <source>
        <dbReference type="Proteomes" id="UP000332933"/>
    </source>
</evidence>
<evidence type="ECO:0000256" key="2">
    <source>
        <dbReference type="ARBA" id="ARBA00023125"/>
    </source>
</evidence>
<accession>A0A485KR70</accession>
<dbReference type="PANTHER" id="PTHR10015">
    <property type="entry name" value="HEAT SHOCK TRANSCRIPTION FACTOR"/>
    <property type="match status" value="1"/>
</dbReference>
<dbReference type="OrthoDB" id="60033at2759"/>
<dbReference type="FunFam" id="1.10.10.10:FF:000286">
    <property type="entry name" value="Heat shock transcription factor"/>
    <property type="match status" value="1"/>
</dbReference>
<protein>
    <submittedName>
        <fullName evidence="8">Aste57867_10394 protein</fullName>
    </submittedName>
</protein>
<evidence type="ECO:0000256" key="5">
    <source>
        <dbReference type="SAM" id="MobiDB-lite"/>
    </source>
</evidence>
<dbReference type="AlphaFoldDB" id="A0A485KR70"/>
<dbReference type="InterPro" id="IPR000232">
    <property type="entry name" value="HSF_DNA-bd"/>
</dbReference>
<evidence type="ECO:0000313" key="8">
    <source>
        <dbReference type="EMBL" id="VFT87268.1"/>
    </source>
</evidence>
<evidence type="ECO:0000256" key="3">
    <source>
        <dbReference type="ARBA" id="ARBA00023242"/>
    </source>
</evidence>
<feature type="compositionally biased region" description="Low complexity" evidence="5">
    <location>
        <begin position="1"/>
        <end position="10"/>
    </location>
</feature>
<dbReference type="EMBL" id="VJMH01005203">
    <property type="protein sequence ID" value="KAF0699011.1"/>
    <property type="molecule type" value="Genomic_DNA"/>
</dbReference>
<dbReference type="GO" id="GO:0003700">
    <property type="term" value="F:DNA-binding transcription factor activity"/>
    <property type="evidence" value="ECO:0007669"/>
    <property type="project" value="InterPro"/>
</dbReference>
<comment type="similarity">
    <text evidence="4">Belongs to the HSF family.</text>
</comment>
<comment type="subcellular location">
    <subcellularLocation>
        <location evidence="1">Nucleus</location>
    </subcellularLocation>
</comment>
<dbReference type="InterPro" id="IPR036388">
    <property type="entry name" value="WH-like_DNA-bd_sf"/>
</dbReference>
<keyword evidence="2" id="KW-0238">DNA-binding</keyword>
<evidence type="ECO:0000256" key="1">
    <source>
        <dbReference type="ARBA" id="ARBA00004123"/>
    </source>
</evidence>
<evidence type="ECO:0000256" key="4">
    <source>
        <dbReference type="RuleBase" id="RU004020"/>
    </source>
</evidence>
<evidence type="ECO:0000259" key="6">
    <source>
        <dbReference type="SMART" id="SM00415"/>
    </source>
</evidence>
<proteinExistence type="inferred from homology"/>
<dbReference type="EMBL" id="CAADRA010005224">
    <property type="protein sequence ID" value="VFT87268.1"/>
    <property type="molecule type" value="Genomic_DNA"/>
</dbReference>
<dbReference type="Proteomes" id="UP000332933">
    <property type="component" value="Unassembled WGS sequence"/>
</dbReference>
<dbReference type="SUPFAM" id="SSF46785">
    <property type="entry name" value="Winged helix' DNA-binding domain"/>
    <property type="match status" value="1"/>
</dbReference>